<feature type="region of interest" description="Disordered" evidence="14">
    <location>
        <begin position="1538"/>
        <end position="1559"/>
    </location>
</feature>
<feature type="region of interest" description="Disordered" evidence="14">
    <location>
        <begin position="2614"/>
        <end position="2710"/>
    </location>
</feature>
<feature type="region of interest" description="Disordered" evidence="14">
    <location>
        <begin position="3585"/>
        <end position="3631"/>
    </location>
</feature>
<keyword evidence="9" id="KW-0677">Repeat</keyword>
<evidence type="ECO:0000256" key="6">
    <source>
        <dbReference type="ARBA" id="ARBA00022553"/>
    </source>
</evidence>
<dbReference type="PANTHER" id="PTHR22872">
    <property type="entry name" value="BTK-BINDING PROTEIN-RELATED"/>
    <property type="match status" value="1"/>
</dbReference>
<dbReference type="Pfam" id="PF00415">
    <property type="entry name" value="RCC1"/>
    <property type="match status" value="5"/>
</dbReference>
<dbReference type="InterPro" id="IPR043136">
    <property type="entry name" value="B30.2/SPRY_sf"/>
</dbReference>
<feature type="compositionally biased region" description="Polar residues" evidence="14">
    <location>
        <begin position="2312"/>
        <end position="2321"/>
    </location>
</feature>
<feature type="repeat" description="WD" evidence="12">
    <location>
        <begin position="3702"/>
        <end position="3735"/>
    </location>
</feature>
<gene>
    <name evidence="17" type="ORF">V1264_001871</name>
</gene>
<protein>
    <recommendedName>
        <fullName evidence="4">HECT-type E3 ubiquitin transferase</fullName>
        <ecNumber evidence="4">2.3.2.26</ecNumber>
    </recommendedName>
</protein>
<evidence type="ECO:0000259" key="16">
    <source>
        <dbReference type="PROSITE" id="PS50237"/>
    </source>
</evidence>
<dbReference type="InterPro" id="IPR035768">
    <property type="entry name" value="SPRY_HERC1"/>
</dbReference>
<feature type="compositionally biased region" description="Low complexity" evidence="14">
    <location>
        <begin position="369"/>
        <end position="378"/>
    </location>
</feature>
<feature type="active site" description="Glycyl thioester intermediate" evidence="11">
    <location>
        <position position="5093"/>
    </location>
</feature>
<dbReference type="FunFam" id="3.30.2410.10:FF:000006">
    <property type="entry name" value="probable E3 ubiquitin-protein ligase HERC1 isoform X2"/>
    <property type="match status" value="1"/>
</dbReference>
<feature type="compositionally biased region" description="Basic and acidic residues" evidence="14">
    <location>
        <begin position="2328"/>
        <end position="2348"/>
    </location>
</feature>
<dbReference type="GO" id="GO:0061630">
    <property type="term" value="F:ubiquitin protein ligase activity"/>
    <property type="evidence" value="ECO:0007669"/>
    <property type="project" value="UniProtKB-EC"/>
</dbReference>
<evidence type="ECO:0000256" key="7">
    <source>
        <dbReference type="ARBA" id="ARBA00022574"/>
    </source>
</evidence>
<feature type="region of interest" description="Disordered" evidence="14">
    <location>
        <begin position="2266"/>
        <end position="2356"/>
    </location>
</feature>
<feature type="compositionally biased region" description="Low complexity" evidence="14">
    <location>
        <begin position="2874"/>
        <end position="2886"/>
    </location>
</feature>
<dbReference type="InterPro" id="IPR015943">
    <property type="entry name" value="WD40/YVTN_repeat-like_dom_sf"/>
</dbReference>
<evidence type="ECO:0000256" key="13">
    <source>
        <dbReference type="PROSITE-ProRule" id="PRU00235"/>
    </source>
</evidence>
<feature type="repeat" description="RCC1" evidence="13">
    <location>
        <begin position="519"/>
        <end position="571"/>
    </location>
</feature>
<dbReference type="Gene3D" id="2.130.10.30">
    <property type="entry name" value="Regulator of chromosome condensation 1/beta-lactamase-inhibitor protein II"/>
    <property type="match status" value="2"/>
</dbReference>
<dbReference type="SMART" id="SM00449">
    <property type="entry name" value="SPRY"/>
    <property type="match status" value="1"/>
</dbReference>
<keyword evidence="7 12" id="KW-0853">WD repeat</keyword>
<dbReference type="InterPro" id="IPR000569">
    <property type="entry name" value="HECT_dom"/>
</dbReference>
<feature type="compositionally biased region" description="Gly residues" evidence="14">
    <location>
        <begin position="379"/>
        <end position="389"/>
    </location>
</feature>
<feature type="region of interest" description="Disordered" evidence="14">
    <location>
        <begin position="1453"/>
        <end position="1513"/>
    </location>
</feature>
<feature type="repeat" description="RCC1" evidence="13">
    <location>
        <begin position="4489"/>
        <end position="4540"/>
    </location>
</feature>
<dbReference type="Proteomes" id="UP001374579">
    <property type="component" value="Unassembled WGS sequence"/>
</dbReference>
<dbReference type="PRINTS" id="PR00633">
    <property type="entry name" value="RCCNDNSATION"/>
</dbReference>
<keyword evidence="8" id="KW-0808">Transferase</keyword>
<dbReference type="SUPFAM" id="SSF56204">
    <property type="entry name" value="Hect, E3 ligase catalytic domain"/>
    <property type="match status" value="1"/>
</dbReference>
<organism evidence="17 18">
    <name type="scientific">Littorina saxatilis</name>
    <dbReference type="NCBI Taxonomy" id="31220"/>
    <lineage>
        <taxon>Eukaryota</taxon>
        <taxon>Metazoa</taxon>
        <taxon>Spiralia</taxon>
        <taxon>Lophotrochozoa</taxon>
        <taxon>Mollusca</taxon>
        <taxon>Gastropoda</taxon>
        <taxon>Caenogastropoda</taxon>
        <taxon>Littorinimorpha</taxon>
        <taxon>Littorinoidea</taxon>
        <taxon>Littorinidae</taxon>
        <taxon>Littorina</taxon>
    </lineage>
</organism>
<proteinExistence type="predicted"/>
<feature type="compositionally biased region" description="Basic and acidic residues" evidence="14">
    <location>
        <begin position="2483"/>
        <end position="2496"/>
    </location>
</feature>
<dbReference type="Gene3D" id="3.90.1750.10">
    <property type="entry name" value="Hect, E3 ligase catalytic domains"/>
    <property type="match status" value="1"/>
</dbReference>
<feature type="repeat" description="WD" evidence="12">
    <location>
        <begin position="4027"/>
        <end position="4068"/>
    </location>
</feature>
<feature type="compositionally biased region" description="Polar residues" evidence="14">
    <location>
        <begin position="1504"/>
        <end position="1513"/>
    </location>
</feature>
<dbReference type="Gene3D" id="3.30.2160.10">
    <property type="entry name" value="Hect, E3 ligase catalytic domain"/>
    <property type="match status" value="1"/>
</dbReference>
<evidence type="ECO:0000313" key="17">
    <source>
        <dbReference type="EMBL" id="KAK7116135.1"/>
    </source>
</evidence>
<dbReference type="EC" id="2.3.2.26" evidence="4"/>
<keyword evidence="6" id="KW-0597">Phosphoprotein</keyword>
<feature type="region of interest" description="Disordered" evidence="14">
    <location>
        <begin position="2826"/>
        <end position="2853"/>
    </location>
</feature>
<dbReference type="InterPro" id="IPR051625">
    <property type="entry name" value="Signaling_Regulatory_Domain"/>
</dbReference>
<feature type="compositionally biased region" description="Low complexity" evidence="14">
    <location>
        <begin position="1958"/>
        <end position="1984"/>
    </location>
</feature>
<feature type="compositionally biased region" description="Polar residues" evidence="14">
    <location>
        <begin position="3664"/>
        <end position="3687"/>
    </location>
</feature>
<feature type="compositionally biased region" description="Basic and acidic residues" evidence="14">
    <location>
        <begin position="2683"/>
        <end position="2709"/>
    </location>
</feature>
<dbReference type="Gene3D" id="2.60.120.920">
    <property type="match status" value="1"/>
</dbReference>
<evidence type="ECO:0000256" key="9">
    <source>
        <dbReference type="ARBA" id="ARBA00022737"/>
    </source>
</evidence>
<feature type="repeat" description="RCC1" evidence="13">
    <location>
        <begin position="414"/>
        <end position="463"/>
    </location>
</feature>
<feature type="repeat" description="RCC1" evidence="13">
    <location>
        <begin position="464"/>
        <end position="518"/>
    </location>
</feature>
<name>A0AAN9GRE7_9CAEN</name>
<evidence type="ECO:0000256" key="5">
    <source>
        <dbReference type="ARBA" id="ARBA00022490"/>
    </source>
</evidence>
<feature type="region of interest" description="Disordered" evidence="14">
    <location>
        <begin position="1958"/>
        <end position="1987"/>
    </location>
</feature>
<dbReference type="PROSITE" id="PS50012">
    <property type="entry name" value="RCC1_3"/>
    <property type="match status" value="14"/>
</dbReference>
<feature type="compositionally biased region" description="Pro residues" evidence="14">
    <location>
        <begin position="2942"/>
        <end position="2963"/>
    </location>
</feature>
<feature type="repeat" description="RCC1" evidence="13">
    <location>
        <begin position="623"/>
        <end position="674"/>
    </location>
</feature>
<keyword evidence="5" id="KW-0963">Cytoplasm</keyword>
<evidence type="ECO:0000256" key="2">
    <source>
        <dbReference type="ARBA" id="ARBA00004496"/>
    </source>
</evidence>
<feature type="region of interest" description="Disordered" evidence="14">
    <location>
        <begin position="3664"/>
        <end position="3695"/>
    </location>
</feature>
<dbReference type="PROSITE" id="PS50294">
    <property type="entry name" value="WD_REPEATS_REGION"/>
    <property type="match status" value="2"/>
</dbReference>
<feature type="region of interest" description="Disordered" evidence="14">
    <location>
        <begin position="1375"/>
        <end position="1416"/>
    </location>
</feature>
<dbReference type="GO" id="GO:0005737">
    <property type="term" value="C:cytoplasm"/>
    <property type="evidence" value="ECO:0007669"/>
    <property type="project" value="UniProtKB-SubCell"/>
</dbReference>
<feature type="region of interest" description="Disordered" evidence="14">
    <location>
        <begin position="3059"/>
        <end position="3081"/>
    </location>
</feature>
<feature type="region of interest" description="Disordered" evidence="14">
    <location>
        <begin position="3470"/>
        <end position="3492"/>
    </location>
</feature>
<evidence type="ECO:0000256" key="3">
    <source>
        <dbReference type="ARBA" id="ARBA00004906"/>
    </source>
</evidence>
<dbReference type="CDD" id="cd12881">
    <property type="entry name" value="SPRY_HERC1"/>
    <property type="match status" value="1"/>
</dbReference>
<dbReference type="EMBL" id="JBAMIC010000001">
    <property type="protein sequence ID" value="KAK7116135.1"/>
    <property type="molecule type" value="Genomic_DNA"/>
</dbReference>
<dbReference type="Pfam" id="PF00632">
    <property type="entry name" value="HECT"/>
    <property type="match status" value="1"/>
</dbReference>
<feature type="compositionally biased region" description="Basic and acidic residues" evidence="14">
    <location>
        <begin position="2627"/>
        <end position="2637"/>
    </location>
</feature>
<dbReference type="InterPro" id="IPR013320">
    <property type="entry name" value="ConA-like_dom_sf"/>
</dbReference>
<dbReference type="Pfam" id="PF25390">
    <property type="entry name" value="WD40_RLD"/>
    <property type="match status" value="2"/>
</dbReference>
<feature type="compositionally biased region" description="Polar residues" evidence="14">
    <location>
        <begin position="3245"/>
        <end position="3260"/>
    </location>
</feature>
<dbReference type="SMART" id="SM00320">
    <property type="entry name" value="WD40"/>
    <property type="match status" value="8"/>
</dbReference>
<feature type="compositionally biased region" description="Basic and acidic residues" evidence="14">
    <location>
        <begin position="1455"/>
        <end position="1469"/>
    </location>
</feature>
<feature type="repeat" description="RCC1" evidence="13">
    <location>
        <begin position="4329"/>
        <end position="4383"/>
    </location>
</feature>
<dbReference type="Gene3D" id="2.130.10.10">
    <property type="entry name" value="YVTN repeat-like/Quinoprotein amine dehydrogenase"/>
    <property type="match status" value="1"/>
</dbReference>
<dbReference type="InterPro" id="IPR035983">
    <property type="entry name" value="Hect_E3_ubiquitin_ligase"/>
</dbReference>
<feature type="region of interest" description="Disordered" evidence="14">
    <location>
        <begin position="356"/>
        <end position="391"/>
    </location>
</feature>
<evidence type="ECO:0000256" key="4">
    <source>
        <dbReference type="ARBA" id="ARBA00012485"/>
    </source>
</evidence>
<dbReference type="SUPFAM" id="SSF49899">
    <property type="entry name" value="Concanavalin A-like lectins/glucanases"/>
    <property type="match status" value="1"/>
</dbReference>
<keyword evidence="10 11" id="KW-0833">Ubl conjugation pathway</keyword>
<feature type="compositionally biased region" description="Polar residues" evidence="14">
    <location>
        <begin position="1348"/>
        <end position="1357"/>
    </location>
</feature>
<dbReference type="InterPro" id="IPR000408">
    <property type="entry name" value="Reg_chr_condens"/>
</dbReference>
<feature type="region of interest" description="Disordered" evidence="14">
    <location>
        <begin position="955"/>
        <end position="978"/>
    </location>
</feature>
<feature type="repeat" description="RCC1" evidence="13">
    <location>
        <begin position="572"/>
        <end position="621"/>
    </location>
</feature>
<comment type="pathway">
    <text evidence="3">Protein modification; protein ubiquitination.</text>
</comment>
<feature type="domain" description="B30.2/SPRY" evidence="15">
    <location>
        <begin position="2009"/>
        <end position="2204"/>
    </location>
</feature>
<feature type="compositionally biased region" description="Gly residues" evidence="14">
    <location>
        <begin position="3471"/>
        <end position="3489"/>
    </location>
</feature>
<evidence type="ECO:0000256" key="10">
    <source>
        <dbReference type="ARBA" id="ARBA00022786"/>
    </source>
</evidence>
<evidence type="ECO:0000256" key="1">
    <source>
        <dbReference type="ARBA" id="ARBA00000885"/>
    </source>
</evidence>
<evidence type="ECO:0000256" key="14">
    <source>
        <dbReference type="SAM" id="MobiDB-lite"/>
    </source>
</evidence>
<feature type="compositionally biased region" description="Polar residues" evidence="14">
    <location>
        <begin position="958"/>
        <end position="978"/>
    </location>
</feature>
<evidence type="ECO:0000256" key="11">
    <source>
        <dbReference type="PROSITE-ProRule" id="PRU00104"/>
    </source>
</evidence>
<dbReference type="PROSITE" id="PS50188">
    <property type="entry name" value="B302_SPRY"/>
    <property type="match status" value="1"/>
</dbReference>
<dbReference type="Pfam" id="PF00400">
    <property type="entry name" value="WD40"/>
    <property type="match status" value="3"/>
</dbReference>
<feature type="region of interest" description="Disordered" evidence="14">
    <location>
        <begin position="2930"/>
        <end position="2964"/>
    </location>
</feature>
<dbReference type="InterPro" id="IPR001870">
    <property type="entry name" value="B30.2/SPRY"/>
</dbReference>
<keyword evidence="18" id="KW-1185">Reference proteome</keyword>
<feature type="compositionally biased region" description="Acidic residues" evidence="14">
    <location>
        <begin position="3061"/>
        <end position="3070"/>
    </location>
</feature>
<dbReference type="PANTHER" id="PTHR22872:SF6">
    <property type="entry name" value="E3 UBIQUITIN-PROTEIN LIGASE HERC1-RELATED"/>
    <property type="match status" value="1"/>
</dbReference>
<dbReference type="Pfam" id="PF00622">
    <property type="entry name" value="SPRY"/>
    <property type="match status" value="1"/>
</dbReference>
<feature type="repeat" description="RCC1" evidence="13">
    <location>
        <begin position="4436"/>
        <end position="4487"/>
    </location>
</feature>
<dbReference type="InterPro" id="IPR009091">
    <property type="entry name" value="RCC1/BLIP-II"/>
</dbReference>
<dbReference type="PROSITE" id="PS50237">
    <property type="entry name" value="HECT"/>
    <property type="match status" value="1"/>
</dbReference>
<feature type="repeat" description="RCC1" evidence="13">
    <location>
        <begin position="675"/>
        <end position="728"/>
    </location>
</feature>
<feature type="compositionally biased region" description="Basic and acidic residues" evidence="14">
    <location>
        <begin position="2503"/>
        <end position="2512"/>
    </location>
</feature>
<dbReference type="InterPro" id="IPR036322">
    <property type="entry name" value="WD40_repeat_dom_sf"/>
</dbReference>
<feature type="region of interest" description="Disordered" evidence="14">
    <location>
        <begin position="2548"/>
        <end position="2597"/>
    </location>
</feature>
<feature type="compositionally biased region" description="Low complexity" evidence="14">
    <location>
        <begin position="3592"/>
        <end position="3631"/>
    </location>
</feature>
<feature type="repeat" description="RCC1" evidence="13">
    <location>
        <begin position="4593"/>
        <end position="4645"/>
    </location>
</feature>
<feature type="repeat" description="RCC1" evidence="13">
    <location>
        <begin position="729"/>
        <end position="781"/>
    </location>
</feature>
<dbReference type="SUPFAM" id="SSF50985">
    <property type="entry name" value="RCC1/BLIP-II"/>
    <property type="match status" value="2"/>
</dbReference>
<evidence type="ECO:0000259" key="15">
    <source>
        <dbReference type="PROSITE" id="PS50188"/>
    </source>
</evidence>
<accession>A0AAN9GRE7</accession>
<dbReference type="InterPro" id="IPR001680">
    <property type="entry name" value="WD40_rpt"/>
</dbReference>
<dbReference type="PROSITE" id="PS00626">
    <property type="entry name" value="RCC1_2"/>
    <property type="match status" value="1"/>
</dbReference>
<feature type="repeat" description="RCC1" evidence="13">
    <location>
        <begin position="4280"/>
        <end position="4328"/>
    </location>
</feature>
<comment type="catalytic activity">
    <reaction evidence="1">
        <text>S-ubiquitinyl-[E2 ubiquitin-conjugating enzyme]-L-cysteine + [acceptor protein]-L-lysine = [E2 ubiquitin-conjugating enzyme]-L-cysteine + N(6)-ubiquitinyl-[acceptor protein]-L-lysine.</text>
        <dbReference type="EC" id="2.3.2.26"/>
    </reaction>
</comment>
<sequence>MSWQKKIAGCKCKLKWLDHLNSSWVTEDCESITYAHDLNTLYYRILDNKELVLFPPQAINIGGPALADFDTDSVTADEQEHLLDSLHLSQLHLASIVYNNTPFSLKLKKRQLVLQRIYHAVSHKFHTRQDLSQEAVIMPALNSAHGRERTGASFACGNDALVELGVKTGLSLLFALFRQNWTLARQVGQLSFTNEVLQTAIMTISSLPPLSLANEHRLTSLGTDVLNQVTQFLRSAASPTSGSDATGQQLAAELMLSLTAQRGLLHFMLEWVDLALQVAAVARREEKRSGSPEGQLGRIGHDFFRKILLEMAKSATGSQSQGWVNPGAGAEDSIPMHEAAVLLIEELQQLAEDYTNRCIGPDTNSNHPSSSSSSTSTSGEGGRGGGGGIITTARPSVIMSISGSGRSGIGRDDCEVYVWGSNNSHQLAEGSQEKILSPKLTSSFGSVQQIEAGQFCTFLIHNDLTVSACGKGSYGRLGLGDSNNQPFPMKLVFDPKHGIKKISSSKGSDGHTLALSVEGEVFSWGDGDYGKLGHGSNSTVKTPKQILGPLVGKKIKCISAGYRHSSAVTEEGELYTWGEGDYGRLGHGDKTSCSTPRLVKDIGEVGQVACGSVHTVALSQDGKTVWSFGSGDNGKLGHGDMNRYNKPRVIEAFSGMHIRKVACSGQSSLALTSTGQVYAWGSGSCLGCGQSGVAEFTALRPRLVEDLQNIRIVDISCGDSHCLALSHDNEVYAWGNNAMGQCGQGHSQSPIPRPRKVVGLEGVPVQQISAGTSHSVTWTAMPSDRHVIAWQRPFCVDLQEATFATLCSFLERYCDGFDAPEPPPPFTSREQHHHFVMVCLRLLSSHLALTLACGLGSEVLGKQTQPLRNLLFRLIDTSMPDCIQQAVSSTLSIGACLLLPPLRERMELLHSLLPQGPGSWETLTRGQRMQLGIVLTSLQDNQHVAAVLGLTASGLSGADNNTNEEGTGDNSQPEQEPSVTLTLQMAERLMKTILRNLAAHTERVLSELEKNADKGTLLSTPAESCPPPHLHNLLSSLQKHLLAYCLNSKNEPMVQTVAKHLQQHLLLLLPVCAEIVKLATSIINNQASSPDFHSQLEDLLLQSPAGEMLTHIMTALVVVPVPLVVPVLHEVVALLPCLDTLCRALPYTLRLEMAQLEPSDRGEDPQMLPWAWMMDLERTCGLLIGLCIGSMLHGPPMMPCETHSFSWLSSVLFSNGLHLSVKQLEKATSSVCESMEEGYSERRHLDIDLSVEGAISKLLDLGLGVPSPFTTRSLNMMQGYALDQDLDTCELSEETMLDTVTRFYLAALLKHGNLLSAAEVDSDMPSPHMEAVFHQVYKLRSKLVSYRQPHSTPTAQPSPDAHTKHSMMEGEGFEEATLSDVQPRGEGLNDSTETIDLDRDHRDSDDDDDLEGTLQGDREELSYAEVARRFLQRCIFLLLAVRPPLSEETVSLLQKSEENKDHASLDRRLLSPRRRQRRGSLTDIPGEVQSEQTQPLREREGVATPTSNPWTVQQLSPHLNSLQKVKEMLRRLRWQQERLHGRSESESQDPSSAFGPDSYNVRPTLPSLGPWAAEVARFVACEQRGGKLDEIDTLELARAMMVQQERAESRLYALNQVVELLSTAQEKGDREGEESLDSALTSTTLLNSAHLQLVSGCFGVGLTPDLQEIGPHSQLHHYQDLIKMAKSQTQQEIQLAVHRVYEVLINSLVSTHRSTAQATNTKTQLLLSSILALSFKYQPVDISLVVSCQLPASLLVLCAPTTAMVHRTLPPVTSCLQPEDMSAILHVASLRLLHIIALSTGIHAERLSTGVVQAVIELLWQRLQSLLHTACPGLIPGEDGKAEVSFVAVAAVGDFLVFLRRVCCNPSVQHRLTEHRWLKILLTIISGTNEKGQLYVDNLRVRLLALQLLSSVLPACDKDPDSNADFKREVVEELFSSLSAVFWKIPLSSAKATAQKKQMAMQKDVSTHSTSSSPTTPTGSTASGVPFTQTSVSMTAATSRLDRITIPTAASTTCAIRDWEKRGGGIANAGRDGDRMEMEGVVFDPDRCVSCNVENGHTVAHGAGGTGGRGYGLASTPMTRGCYQWKFNIVKENRGNEGTCVGVARWPVRDCGHRTTSDMWLYRAYSGNLYHDGELKHALSRYTMGDVITAILDMDARTLSFGKNDQEPQVAFEDIEASELYPVVTFYSSSPGEKVRISDMQVKSTPRELLAGDPMCAPSASAVSEALVILIRRLLGYTAWAPHISAKVCAILDLASTWHSAKSMSASVDGQGAPRSKSEEHPLDSSVTESVTSKESEAESDETKEDEKNQTHKQSASSTEIENIDSAAKAEIEETLTKPQEKPAETDPLKVGSDAPKLIKFSKSSESRDSEFTQQHSGDLDWLCSEVWPCLAVLGGLDRGLRVGGRCVHRTTGRTGIILGLVRPSAALAKVQWDDGEANTSDTLMSNLEPIETSSLNLETVSGLQAQHLHTIMHIAFLRDTWRSRGDSDPHRRRDSSGSGRRKREEASTAKQMEERLMKELDRDISRMLNDDLDSYDHNADKKEYLGEETEHKQDGELKPDPDSSAGGPQTVQEGECSHSPMSKQNSPMQGLIEVCEELDSEEFQGAAEAGQCEVSVLPQASNVEVGKADARDRDADISASAPGLCGSSDVPPQSSLSVEDAAGASSTGEPEARDAASSASKPESKPGPENEGSRDKEPEGTSTDHKADLSQNREFQAVKLAAVQLLAVKTLSAIISCGRFRELLLVPRATLQPEGSQEKSLLEDLAAQKDEDLKSAVRSVVRQLVQRATMPSPFRRVVSLGELERSFTVLHADIVRTMVEEQLGLPVAEDTPNQTKEQDEGRSSQQSGNKYSLLVGNRRLPPLSLEASFSRGATAATPPANTTTTDSVAGVPSSQQQTSILQYMRTSSSAEDMVSFTRRMFNALKPRLAPSAGARSDGQPLRPPPPPPIRSRSPSPPPPPIVTPLLEMGFQLQHIQRALSATAINGRDVTARSINRLATWMIEHPELHQDNDQQPPSLTDILREPISLAEDLAGQAASESREMAIEALSERLDNLILSEESSEEPEEYDEIPRPSISRRPRRLTRSRHIDIRSFFAPARERRESRAERHREVGEAQPLFDPYDDFDLQEELYGEEGLEDVLTLDPVTDTGDLMSYIRRRFGPRSVRCEICSIESTNFNHHMRLAHPGCGGSCEGRGYRSTGVYDNGWFDGACGTGHPFYLLCQSCRECYLRENQSARSTHSDAQDSMATPPFSGQSSFSERAAAGPLSGGIGAPDLLGAAEVKPDTDLFFMTEEQLSSTGADNYHKLLPRLGLSDTRTTPDPVRFSDSDPLGARLMSGSVTDVAQVPTNTGAMPKNIKVEPRPKNLGEQARHLRSTADRLLALRRTTTATQILLARTLTLQVLGFLADSSGSCHLSLALEHLGLADIMQIVRLMSLCASGKMTPSSHTATDASRPAAANAASVNLRPCGGPTGGVGGSGSAGGVGGMKPGSHEASVHLQNLTKAIGALVQDNPGSLKQLVQLCTQELMSAAMGLNTSSLEDLSSLRTLSAQTPTSSSFTVVQALVSLLTQGGWHARLLQAQLSGEKSDVGSSPQAPLTPTSPTTASGGATASAPATTPTSTLTTPSAPSQARGSNCWHLQLINALSACIISARMPSHHRQWSAQQLARSLEQSSQPAHRSSGSDNQVDLGGDLGTASVIPLEGHQNRVSSCRWNQKKQFLASSGHDGTVRIWNLPNKTHAFLQQTCIFHRGEEVRGEGHDGYHLSHLCWNSNGRLLAASHEDMVNIWAVGGGGRGHLDIQQQWVTALTWPQSRGIGGHLGLNTDTLLVGRHDGSVGTIDVIDSSTFRCKELAHCCRNVSVTQLAWFDEDHKFAVAYSDGELLLCSRNEFEEPLKVEAHQSAITSLQWDPTGQVLATCASGDPRICVWSHRGEGLFCAAELVHPAALTTVEWCHMQGVPDERRLMIAGGCENGKVCVWTLEQPTSHTKTFLPKSQSMESQDFEDSHFRESNKAVKQKRLQSKLMVTLTGHIVSLTSLSFSPNALMLTSGCAKGWLNIWSLQDACLLQTHTGTGSVRGLVWFCDRTIATCFSRSKDVILVNFSPDSFHKNRVMAIARKHLKQQGIVGLQQAPCFRGLLQRLPTMLHDQFIHEKPSVLLGEQLLHSQYLQCLAALAVGFGLDTVLCFSPEPLHHCHNTGPLCLEHLVAEWQWLLSYSTVIKSAVALLHRHPFPPAFRFLARNSVEEVQGEAYDNIRWDLTMDCQIMTWAVQHPEDWQVGGRGETFVWGSGRHGQMCEAGRVAMKPTKVPSLSSCQQVICGQNCTFLIQASGSLMACGEGSYGRLGQGNSDDVHAPTIITSLQGFVITQVATSTGSDGHTLALTESGEVFSWGDGDYGKLGHGNCYRQKRPKQIEALQGEEVIQVAVGFKHSAVVTADGKLYTFGNGDYGRLGHGSTAIKKVPERVLNLEHHQIGYVACGLNHTICVSSDGSTVWAFGDGDYGKLGLGNTTPKSVPTRIDSLRGRQIKKIECGTQFTLALTRDGRVLSWGQERLIGQPDQQSHNHLKPQEIPELSAYLIEDINVGPEHCLALGSGGEVWGWGHNADGQLGLGHMNSPVKEPTRVLALEGVNVRQISAGRTHCAAWTTPPPPVRIPGTPLPLQLGTPTTVPPQFSALQDPPLDLVRGRLTVLHHFSDLIYSSWRLLNLLPKKDRCGTECGIPGLIEGPLRNLLSPRVYTLPMVRSIGKTMVQGKNCGPQITVQRLSTRGKKCKPVYLQIAQQVVQLKAEDLRLPSRAWKVKLVGEGADDAGGVFDDTITEMCQELESGVVPLLTPTPNAKNESGNNRDRFLLNPGLVGESNAPLWKFLGILFGVAIRTKKPLDLHLAPCIWKLVAGMELKVEDLEEVDHIYIQSLRGIKDLHENGINETNFHEFIPIDCFEGQSSAGLMVQVVAGGKNIPLHFHNRLLYVDTVLNYRLHEWDKLISWIREGMSWIIPVPLLTLLTAQTLEQMVCGTAEVSIDILRKVVRYRGMDENHVLIKWFWTILEDFTNEERIQFLRFISGRTRLPSNPADITQRFQIMTSDRGLDSLPTSQTCFFQLRLPMYSSIEVMAERLRYAIHHCRSIDMDNYMLTRNAEGPLDSDVELMD</sequence>
<dbReference type="FunFam" id="2.60.120.920:FF:000015">
    <property type="entry name" value="LOW QUALITY PROTEIN: probable E3 ubiquitin-protein ligase HERC1"/>
    <property type="match status" value="1"/>
</dbReference>
<feature type="region of interest" description="Disordered" evidence="14">
    <location>
        <begin position="2483"/>
        <end position="2512"/>
    </location>
</feature>
<feature type="domain" description="HECT" evidence="16">
    <location>
        <begin position="4783"/>
        <end position="5130"/>
    </location>
</feature>
<feature type="region of interest" description="Disordered" evidence="14">
    <location>
        <begin position="2872"/>
        <end position="2897"/>
    </location>
</feature>
<feature type="compositionally biased region" description="Basic and acidic residues" evidence="14">
    <location>
        <begin position="2548"/>
        <end position="2562"/>
    </location>
</feature>
<dbReference type="InterPro" id="IPR058923">
    <property type="entry name" value="RCC1-like_dom"/>
</dbReference>
<feature type="compositionally biased region" description="Polar residues" evidence="14">
    <location>
        <begin position="2580"/>
        <end position="2589"/>
    </location>
</feature>
<dbReference type="SUPFAM" id="SSF50978">
    <property type="entry name" value="WD40 repeat-like"/>
    <property type="match status" value="1"/>
</dbReference>
<dbReference type="Gene3D" id="3.30.2410.10">
    <property type="entry name" value="Hect, E3 ligase catalytic domain"/>
    <property type="match status" value="1"/>
</dbReference>
<feature type="region of interest" description="Disordered" evidence="14">
    <location>
        <begin position="1347"/>
        <end position="1366"/>
    </location>
</feature>
<feature type="region of interest" description="Disordered" evidence="14">
    <location>
        <begin position="3240"/>
        <end position="3266"/>
    </location>
</feature>
<reference evidence="17 18" key="1">
    <citation type="submission" date="2024-02" db="EMBL/GenBank/DDBJ databases">
        <title>Chromosome-scale genome assembly of the rough periwinkle Littorina saxatilis.</title>
        <authorList>
            <person name="De Jode A."/>
            <person name="Faria R."/>
            <person name="Formenti G."/>
            <person name="Sims Y."/>
            <person name="Smith T.P."/>
            <person name="Tracey A."/>
            <person name="Wood J.M.D."/>
            <person name="Zagrodzka Z.B."/>
            <person name="Johannesson K."/>
            <person name="Butlin R.K."/>
            <person name="Leder E.H."/>
        </authorList>
    </citation>
    <scope>NUCLEOTIDE SEQUENCE [LARGE SCALE GENOMIC DNA]</scope>
    <source>
        <strain evidence="17">Snail1</strain>
        <tissue evidence="17">Muscle</tissue>
    </source>
</reference>
<evidence type="ECO:0000256" key="12">
    <source>
        <dbReference type="PROSITE-ProRule" id="PRU00221"/>
    </source>
</evidence>
<feature type="repeat" description="RCC1" evidence="13">
    <location>
        <begin position="4384"/>
        <end position="4435"/>
    </location>
</feature>
<comment type="subcellular location">
    <subcellularLocation>
        <location evidence="2">Cytoplasm</location>
    </subcellularLocation>
</comment>
<dbReference type="InterPro" id="IPR019775">
    <property type="entry name" value="WD40_repeat_CS"/>
</dbReference>
<feature type="repeat" description="RCC1" evidence="13">
    <location>
        <begin position="4541"/>
        <end position="4592"/>
    </location>
</feature>
<dbReference type="PROSITE" id="PS00678">
    <property type="entry name" value="WD_REPEATS_1"/>
    <property type="match status" value="1"/>
</dbReference>
<evidence type="ECO:0000256" key="8">
    <source>
        <dbReference type="ARBA" id="ARBA00022679"/>
    </source>
</evidence>
<dbReference type="PROSITE" id="PS50082">
    <property type="entry name" value="WD_REPEATS_2"/>
    <property type="match status" value="2"/>
</dbReference>
<evidence type="ECO:0000313" key="18">
    <source>
        <dbReference type="Proteomes" id="UP001374579"/>
    </source>
</evidence>
<dbReference type="SMART" id="SM00119">
    <property type="entry name" value="HECTc"/>
    <property type="match status" value="1"/>
</dbReference>
<comment type="caution">
    <text evidence="17">The sequence shown here is derived from an EMBL/GenBank/DDBJ whole genome shotgun (WGS) entry which is preliminary data.</text>
</comment>
<dbReference type="InterPro" id="IPR003877">
    <property type="entry name" value="SPRY_dom"/>
</dbReference>